<protein>
    <submittedName>
        <fullName evidence="3">Sorbose reductase sou1</fullName>
    </submittedName>
</protein>
<keyword evidence="4" id="KW-1185">Reference proteome</keyword>
<gene>
    <name evidence="3" type="primary">sou1_1</name>
    <name evidence="3" type="ORF">DBV05_g7875</name>
</gene>
<reference evidence="3 4" key="1">
    <citation type="journal article" date="2019" name="Sci. Rep.">
        <title>A multi-omics analysis of the grapevine pathogen Lasiodiplodia theobromae reveals that temperature affects the expression of virulence- and pathogenicity-related genes.</title>
        <authorList>
            <person name="Felix C."/>
            <person name="Meneses R."/>
            <person name="Goncalves M.F.M."/>
            <person name="Tilleman L."/>
            <person name="Duarte A.S."/>
            <person name="Jorrin-Novo J.V."/>
            <person name="Van de Peer Y."/>
            <person name="Deforce D."/>
            <person name="Van Nieuwerburgh F."/>
            <person name="Esteves A.C."/>
            <person name="Alves A."/>
        </authorList>
    </citation>
    <scope>NUCLEOTIDE SEQUENCE [LARGE SCALE GENOMIC DNA]</scope>
    <source>
        <strain evidence="3 4">LA-SOL3</strain>
    </source>
</reference>
<accession>A0A5N5D855</accession>
<evidence type="ECO:0000256" key="2">
    <source>
        <dbReference type="ARBA" id="ARBA00023002"/>
    </source>
</evidence>
<evidence type="ECO:0000256" key="1">
    <source>
        <dbReference type="ARBA" id="ARBA00006484"/>
    </source>
</evidence>
<organism evidence="3 4">
    <name type="scientific">Lasiodiplodia theobromae</name>
    <dbReference type="NCBI Taxonomy" id="45133"/>
    <lineage>
        <taxon>Eukaryota</taxon>
        <taxon>Fungi</taxon>
        <taxon>Dikarya</taxon>
        <taxon>Ascomycota</taxon>
        <taxon>Pezizomycotina</taxon>
        <taxon>Dothideomycetes</taxon>
        <taxon>Dothideomycetes incertae sedis</taxon>
        <taxon>Botryosphaeriales</taxon>
        <taxon>Botryosphaeriaceae</taxon>
        <taxon>Lasiodiplodia</taxon>
    </lineage>
</organism>
<dbReference type="PANTHER" id="PTHR43008">
    <property type="entry name" value="BENZIL REDUCTASE"/>
    <property type="match status" value="1"/>
</dbReference>
<dbReference type="Pfam" id="PF00106">
    <property type="entry name" value="adh_short"/>
    <property type="match status" value="2"/>
</dbReference>
<dbReference type="OrthoDB" id="1933717at2759"/>
<evidence type="ECO:0000313" key="4">
    <source>
        <dbReference type="Proteomes" id="UP000325902"/>
    </source>
</evidence>
<evidence type="ECO:0000313" key="3">
    <source>
        <dbReference type="EMBL" id="KAB2573464.1"/>
    </source>
</evidence>
<proteinExistence type="inferred from homology"/>
<keyword evidence="2" id="KW-0560">Oxidoreductase</keyword>
<dbReference type="Proteomes" id="UP000325902">
    <property type="component" value="Unassembled WGS sequence"/>
</dbReference>
<dbReference type="AlphaFoldDB" id="A0A5N5D855"/>
<dbReference type="EMBL" id="VCHE01000058">
    <property type="protein sequence ID" value="KAB2573464.1"/>
    <property type="molecule type" value="Genomic_DNA"/>
</dbReference>
<dbReference type="SUPFAM" id="SSF51735">
    <property type="entry name" value="NAD(P)-binding Rossmann-fold domains"/>
    <property type="match status" value="1"/>
</dbReference>
<dbReference type="PRINTS" id="PR00081">
    <property type="entry name" value="GDHRDH"/>
</dbReference>
<name>A0A5N5D855_9PEZI</name>
<dbReference type="CDD" id="cd05233">
    <property type="entry name" value="SDR_c"/>
    <property type="match status" value="1"/>
</dbReference>
<sequence>MSDTLGLMHLTKKLHKTQYPAIDPTNPANSAAGKTVLVTGGASGIGLAIVRAFAAAGASTIVYLGRRIAILDETFKQLREDFPRTTFKTYGVDLKNREAIENMFVELRSSGGDVDVLVLNAAYTEQGLAACAYSPEEMRQSFDTNVLGNMNVVRGFLGRAADTSRVKRSRTIISEGRGGGDEVPVETSDKVIIDVSTASAYLTIPLNAIYGASKAAFTHMMQHVQLENPAVRVHSFNPGIVFTEGMAQAGFAQDHGYEWDDASLSGGFAVWLASPAAAFLSGRFVFANWDVEEMIEMKDRFQSDERLCRILLNI</sequence>
<dbReference type="GO" id="GO:0016616">
    <property type="term" value="F:oxidoreductase activity, acting on the CH-OH group of donors, NAD or NADP as acceptor"/>
    <property type="evidence" value="ECO:0007669"/>
    <property type="project" value="UniProtKB-ARBA"/>
</dbReference>
<dbReference type="InterPro" id="IPR002347">
    <property type="entry name" value="SDR_fam"/>
</dbReference>
<dbReference type="PANTHER" id="PTHR43008:SF4">
    <property type="entry name" value="CHAIN DEHYDROGENASE, PUTATIVE (AFU_ORTHOLOGUE AFUA_4G08710)-RELATED"/>
    <property type="match status" value="1"/>
</dbReference>
<comment type="caution">
    <text evidence="3">The sequence shown here is derived from an EMBL/GenBank/DDBJ whole genome shotgun (WGS) entry which is preliminary data.</text>
</comment>
<comment type="similarity">
    <text evidence="1">Belongs to the short-chain dehydrogenases/reductases (SDR) family.</text>
</comment>
<dbReference type="InterPro" id="IPR036291">
    <property type="entry name" value="NAD(P)-bd_dom_sf"/>
</dbReference>
<dbReference type="GO" id="GO:0050664">
    <property type="term" value="F:oxidoreductase activity, acting on NAD(P)H, oxygen as acceptor"/>
    <property type="evidence" value="ECO:0007669"/>
    <property type="project" value="TreeGrafter"/>
</dbReference>
<dbReference type="Gene3D" id="3.40.50.720">
    <property type="entry name" value="NAD(P)-binding Rossmann-like Domain"/>
    <property type="match status" value="1"/>
</dbReference>